<dbReference type="InterPro" id="IPR039420">
    <property type="entry name" value="WalR-like"/>
</dbReference>
<dbReference type="GO" id="GO:0000156">
    <property type="term" value="F:phosphorelay response regulator activity"/>
    <property type="evidence" value="ECO:0007669"/>
    <property type="project" value="TreeGrafter"/>
</dbReference>
<dbReference type="Gene3D" id="1.10.10.10">
    <property type="entry name" value="Winged helix-like DNA-binding domain superfamily/Winged helix DNA-binding domain"/>
    <property type="match status" value="1"/>
</dbReference>
<keyword evidence="2" id="KW-0902">Two-component regulatory system</keyword>
<dbReference type="PROSITE" id="PS50110">
    <property type="entry name" value="RESPONSE_REGULATORY"/>
    <property type="match status" value="1"/>
</dbReference>
<dbReference type="InterPro" id="IPR016032">
    <property type="entry name" value="Sig_transdc_resp-reg_C-effctor"/>
</dbReference>
<feature type="domain" description="OmpR/PhoB-type" evidence="9">
    <location>
        <begin position="124"/>
        <end position="222"/>
    </location>
</feature>
<keyword evidence="5" id="KW-0804">Transcription</keyword>
<dbReference type="InterPro" id="IPR001789">
    <property type="entry name" value="Sig_transdc_resp-reg_receiver"/>
</dbReference>
<name>A0A0G0VPD8_UNCKA</name>
<evidence type="ECO:0000313" key="11">
    <source>
        <dbReference type="Proteomes" id="UP000033947"/>
    </source>
</evidence>
<evidence type="ECO:0000256" key="2">
    <source>
        <dbReference type="ARBA" id="ARBA00023012"/>
    </source>
</evidence>
<dbReference type="InterPro" id="IPR001867">
    <property type="entry name" value="OmpR/PhoB-type_DNA-bd"/>
</dbReference>
<evidence type="ECO:0000259" key="8">
    <source>
        <dbReference type="PROSITE" id="PS50110"/>
    </source>
</evidence>
<dbReference type="GO" id="GO:0000976">
    <property type="term" value="F:transcription cis-regulatory region binding"/>
    <property type="evidence" value="ECO:0007669"/>
    <property type="project" value="TreeGrafter"/>
</dbReference>
<dbReference type="SUPFAM" id="SSF46894">
    <property type="entry name" value="C-terminal effector domain of the bipartite response regulators"/>
    <property type="match status" value="1"/>
</dbReference>
<dbReference type="Gene3D" id="3.40.50.2300">
    <property type="match status" value="1"/>
</dbReference>
<organism evidence="10 11">
    <name type="scientific">candidate division WWE3 bacterium GW2011_GWC2_41_23</name>
    <dbReference type="NCBI Taxonomy" id="1619123"/>
    <lineage>
        <taxon>Bacteria</taxon>
        <taxon>Katanobacteria</taxon>
    </lineage>
</organism>
<evidence type="ECO:0000256" key="3">
    <source>
        <dbReference type="ARBA" id="ARBA00023015"/>
    </source>
</evidence>
<keyword evidence="1" id="KW-0597">Phosphoprotein</keyword>
<dbReference type="GO" id="GO:0032993">
    <property type="term" value="C:protein-DNA complex"/>
    <property type="evidence" value="ECO:0007669"/>
    <property type="project" value="TreeGrafter"/>
</dbReference>
<dbReference type="GO" id="GO:0005829">
    <property type="term" value="C:cytosol"/>
    <property type="evidence" value="ECO:0007669"/>
    <property type="project" value="TreeGrafter"/>
</dbReference>
<reference evidence="10 11" key="1">
    <citation type="journal article" date="2015" name="Nature">
        <title>rRNA introns, odd ribosomes, and small enigmatic genomes across a large radiation of phyla.</title>
        <authorList>
            <person name="Brown C.T."/>
            <person name="Hug L.A."/>
            <person name="Thomas B.C."/>
            <person name="Sharon I."/>
            <person name="Castelle C.J."/>
            <person name="Singh A."/>
            <person name="Wilkins M.J."/>
            <person name="Williams K.H."/>
            <person name="Banfield J.F."/>
        </authorList>
    </citation>
    <scope>NUCLEOTIDE SEQUENCE [LARGE SCALE GENOMIC DNA]</scope>
</reference>
<proteinExistence type="predicted"/>
<comment type="caution">
    <text evidence="6">Lacks conserved residue(s) required for the propagation of feature annotation.</text>
</comment>
<dbReference type="CDD" id="cd00383">
    <property type="entry name" value="trans_reg_C"/>
    <property type="match status" value="1"/>
</dbReference>
<dbReference type="Proteomes" id="UP000033947">
    <property type="component" value="Unassembled WGS sequence"/>
</dbReference>
<dbReference type="GO" id="GO:0006355">
    <property type="term" value="P:regulation of DNA-templated transcription"/>
    <property type="evidence" value="ECO:0007669"/>
    <property type="project" value="InterPro"/>
</dbReference>
<dbReference type="InterPro" id="IPR036388">
    <property type="entry name" value="WH-like_DNA-bd_sf"/>
</dbReference>
<evidence type="ECO:0000256" key="1">
    <source>
        <dbReference type="ARBA" id="ARBA00022553"/>
    </source>
</evidence>
<dbReference type="InterPro" id="IPR011006">
    <property type="entry name" value="CheY-like_superfamily"/>
</dbReference>
<evidence type="ECO:0000256" key="7">
    <source>
        <dbReference type="PROSITE-ProRule" id="PRU01091"/>
    </source>
</evidence>
<feature type="domain" description="Response regulatory" evidence="8">
    <location>
        <begin position="2"/>
        <end position="115"/>
    </location>
</feature>
<evidence type="ECO:0000256" key="5">
    <source>
        <dbReference type="ARBA" id="ARBA00023163"/>
    </source>
</evidence>
<protein>
    <submittedName>
        <fullName evidence="10">Transcriptional regulatory protein cutR (Defective melC1 suppressor protein)</fullName>
    </submittedName>
</protein>
<gene>
    <name evidence="10" type="ORF">UU55_C0010G0021</name>
</gene>
<dbReference type="AlphaFoldDB" id="A0A0G0VPD8"/>
<feature type="DNA-binding region" description="OmpR/PhoB-type" evidence="7">
    <location>
        <begin position="124"/>
        <end position="222"/>
    </location>
</feature>
<evidence type="ECO:0000256" key="4">
    <source>
        <dbReference type="ARBA" id="ARBA00023125"/>
    </source>
</evidence>
<sequence length="222" mass="25532">MRFLLVNYNGFRERGVIQEIRKKGVCDIVGDSGECLYMAECTQYDGLILTNNIRGQSALELCPELRVRGVDAPIVYITPFPTSVEKILFLNSGADIYLPSYAPVEEFHAEFMVSLRRVLVAKIDTAVKFKGFCLNLHNRRLYFGEQVVHITKKEYELLEYFAFNIGRIMTSELLLEHVWDLGLETASNTLIVHIRNIRLKFSKYTPEQVIENKRGRGYILTA</sequence>
<dbReference type="PANTHER" id="PTHR48111:SF22">
    <property type="entry name" value="REGULATOR OF RPOS"/>
    <property type="match status" value="1"/>
</dbReference>
<evidence type="ECO:0000313" key="10">
    <source>
        <dbReference type="EMBL" id="KKS02825.1"/>
    </source>
</evidence>
<dbReference type="SMART" id="SM00862">
    <property type="entry name" value="Trans_reg_C"/>
    <property type="match status" value="1"/>
</dbReference>
<evidence type="ECO:0000256" key="6">
    <source>
        <dbReference type="PROSITE-ProRule" id="PRU00169"/>
    </source>
</evidence>
<dbReference type="SUPFAM" id="SSF52172">
    <property type="entry name" value="CheY-like"/>
    <property type="match status" value="1"/>
</dbReference>
<keyword evidence="4 7" id="KW-0238">DNA-binding</keyword>
<keyword evidence="3" id="KW-0805">Transcription regulation</keyword>
<dbReference type="EMBL" id="LCBB01000010">
    <property type="protein sequence ID" value="KKS02825.1"/>
    <property type="molecule type" value="Genomic_DNA"/>
</dbReference>
<dbReference type="PANTHER" id="PTHR48111">
    <property type="entry name" value="REGULATOR OF RPOS"/>
    <property type="match status" value="1"/>
</dbReference>
<dbReference type="Pfam" id="PF00486">
    <property type="entry name" value="Trans_reg_C"/>
    <property type="match status" value="1"/>
</dbReference>
<comment type="caution">
    <text evidence="10">The sequence shown here is derived from an EMBL/GenBank/DDBJ whole genome shotgun (WGS) entry which is preliminary data.</text>
</comment>
<evidence type="ECO:0000259" key="9">
    <source>
        <dbReference type="PROSITE" id="PS51755"/>
    </source>
</evidence>
<dbReference type="PROSITE" id="PS51755">
    <property type="entry name" value="OMPR_PHOB"/>
    <property type="match status" value="1"/>
</dbReference>
<accession>A0A0G0VPD8</accession>